<dbReference type="SMART" id="SM00448">
    <property type="entry name" value="REC"/>
    <property type="match status" value="1"/>
</dbReference>
<dbReference type="Pfam" id="PF25601">
    <property type="entry name" value="AAA_lid_14"/>
    <property type="match status" value="1"/>
</dbReference>
<dbReference type="InterPro" id="IPR002078">
    <property type="entry name" value="Sigma_54_int"/>
</dbReference>
<dbReference type="PROSITE" id="PS50110">
    <property type="entry name" value="RESPONSE_REGULATORY"/>
    <property type="match status" value="1"/>
</dbReference>
<dbReference type="GO" id="GO:0005524">
    <property type="term" value="F:ATP binding"/>
    <property type="evidence" value="ECO:0007669"/>
    <property type="project" value="UniProtKB-KW"/>
</dbReference>
<evidence type="ECO:0000256" key="3">
    <source>
        <dbReference type="ARBA" id="ARBA00023015"/>
    </source>
</evidence>
<keyword evidence="5" id="KW-0597">Phosphoprotein</keyword>
<dbReference type="PANTHER" id="PTHR32071:SF113">
    <property type="entry name" value="ALGINATE BIOSYNTHESIS TRANSCRIPTIONAL REGULATORY PROTEIN ALGB"/>
    <property type="match status" value="1"/>
</dbReference>
<evidence type="ECO:0000256" key="4">
    <source>
        <dbReference type="ARBA" id="ARBA00023163"/>
    </source>
</evidence>
<keyword evidence="1" id="KW-0547">Nucleotide-binding</keyword>
<dbReference type="SUPFAM" id="SSF52172">
    <property type="entry name" value="CheY-like"/>
    <property type="match status" value="1"/>
</dbReference>
<dbReference type="HOGENOM" id="CLU_000445_0_6_7"/>
<protein>
    <submittedName>
        <fullName evidence="8">CheY-like receiver, AAA-type ATPase and DNA-binding domain-containing response regulator</fullName>
    </submittedName>
</protein>
<dbReference type="GO" id="GO:0043565">
    <property type="term" value="F:sequence-specific DNA binding"/>
    <property type="evidence" value="ECO:0007669"/>
    <property type="project" value="InterPro"/>
</dbReference>
<dbReference type="Pfam" id="PF00072">
    <property type="entry name" value="Response_reg"/>
    <property type="match status" value="1"/>
</dbReference>
<dbReference type="CDD" id="cd00009">
    <property type="entry name" value="AAA"/>
    <property type="match status" value="1"/>
</dbReference>
<dbReference type="PROSITE" id="PS50045">
    <property type="entry name" value="SIGMA54_INTERACT_4"/>
    <property type="match status" value="1"/>
</dbReference>
<dbReference type="STRING" id="1167006.UWK_02374"/>
<keyword evidence="9" id="KW-1185">Reference proteome</keyword>
<dbReference type="InterPro" id="IPR027417">
    <property type="entry name" value="P-loop_NTPase"/>
</dbReference>
<dbReference type="OrthoDB" id="9814761at2"/>
<evidence type="ECO:0000259" key="7">
    <source>
        <dbReference type="PROSITE" id="PS50110"/>
    </source>
</evidence>
<dbReference type="InterPro" id="IPR009057">
    <property type="entry name" value="Homeodomain-like_sf"/>
</dbReference>
<dbReference type="SUPFAM" id="SSF46689">
    <property type="entry name" value="Homeodomain-like"/>
    <property type="match status" value="1"/>
</dbReference>
<dbReference type="AlphaFoldDB" id="M1NH21"/>
<reference evidence="9" key="1">
    <citation type="journal article" date="2013" name="Stand. Genomic Sci.">
        <title>Complete genome sequence of Desulfocapsa sulfexigens, a marine deltaproteobacterium specialized in disproportionating inorganic sulfur compounds.</title>
        <authorList>
            <person name="Finster K.W."/>
            <person name="Kjeldsen K.U."/>
            <person name="Kube M."/>
            <person name="Reinhardt R."/>
            <person name="Mussmann M."/>
            <person name="Amann R."/>
            <person name="Schreiber L."/>
        </authorList>
    </citation>
    <scope>NUCLEOTIDE SEQUENCE [LARGE SCALE GENOMIC DNA]</scope>
    <source>
        <strain evidence="9">DSM 10523 / SB164P1</strain>
    </source>
</reference>
<dbReference type="FunFam" id="3.40.50.300:FF:000006">
    <property type="entry name" value="DNA-binding transcriptional regulator NtrC"/>
    <property type="match status" value="1"/>
</dbReference>
<accession>M1NH21</accession>
<dbReference type="InterPro" id="IPR058031">
    <property type="entry name" value="AAA_lid_NorR"/>
</dbReference>
<dbReference type="InterPro" id="IPR025943">
    <property type="entry name" value="Sigma_54_int_dom_ATP-bd_2"/>
</dbReference>
<dbReference type="RefSeq" id="WP_015404602.1">
    <property type="nucleotide sequence ID" value="NC_020304.1"/>
</dbReference>
<dbReference type="PROSITE" id="PS00676">
    <property type="entry name" value="SIGMA54_INTERACT_2"/>
    <property type="match status" value="1"/>
</dbReference>
<dbReference type="InterPro" id="IPR002197">
    <property type="entry name" value="HTH_Fis"/>
</dbReference>
<keyword evidence="8" id="KW-0238">DNA-binding</keyword>
<evidence type="ECO:0000256" key="5">
    <source>
        <dbReference type="PROSITE-ProRule" id="PRU00169"/>
    </source>
</evidence>
<feature type="domain" description="Sigma-54 factor interaction" evidence="6">
    <location>
        <begin position="150"/>
        <end position="379"/>
    </location>
</feature>
<feature type="modified residue" description="4-aspartylphosphate" evidence="5">
    <location>
        <position position="57"/>
    </location>
</feature>
<dbReference type="Proteomes" id="UP000011721">
    <property type="component" value="Chromosome"/>
</dbReference>
<dbReference type="PANTHER" id="PTHR32071">
    <property type="entry name" value="TRANSCRIPTIONAL REGULATORY PROTEIN"/>
    <property type="match status" value="1"/>
</dbReference>
<dbReference type="SUPFAM" id="SSF52540">
    <property type="entry name" value="P-loop containing nucleoside triphosphate hydrolases"/>
    <property type="match status" value="1"/>
</dbReference>
<keyword evidence="2" id="KW-0067">ATP-binding</keyword>
<evidence type="ECO:0000259" key="6">
    <source>
        <dbReference type="PROSITE" id="PS50045"/>
    </source>
</evidence>
<dbReference type="Pfam" id="PF02954">
    <property type="entry name" value="HTH_8"/>
    <property type="match status" value="1"/>
</dbReference>
<dbReference type="InterPro" id="IPR001789">
    <property type="entry name" value="Sig_transdc_resp-reg_receiver"/>
</dbReference>
<dbReference type="Gene3D" id="1.10.8.60">
    <property type="match status" value="1"/>
</dbReference>
<keyword evidence="3" id="KW-0805">Transcription regulation</keyword>
<dbReference type="EMBL" id="CP003985">
    <property type="protein sequence ID" value="AGF78914.1"/>
    <property type="molecule type" value="Genomic_DNA"/>
</dbReference>
<dbReference type="Gene3D" id="1.10.10.60">
    <property type="entry name" value="Homeodomain-like"/>
    <property type="match status" value="1"/>
</dbReference>
<dbReference type="PATRIC" id="fig|1167006.5.peg.2577"/>
<proteinExistence type="predicted"/>
<sequence length="458" mass="51375">MTDTNNKRLLIVDDEENMRHMLSVVTAKAGYQVTMAENGEQALAIQKKAPFPLILCDLKMPRMDGLQFLQAVAEDGNQPIIIMMSAYATIDDAVEAMKTGAYDFITKPFKTAEILLVLEKAVDHLELREENVRLKAKVLELQGTEGFEDIIAHSEKMQSLLQLTEKVARYDTTVLITGESGTGKELIAKGIHQKSERKEKPFIAVNCGSLPENLLESEFFGYVKGAFTGADKDHKGLFEEADTGTLFLDEVGELPLSLQVKLLRVLQEQEIRPVGGVKTKAVDVRVITATAKDMEREVEDGRFREDLFYRLNVLTLQLPPLRERKEDIQYLCTHFLAILNEKMHLAIEDISPEAMGILLDREWKGNIRELKNCLERAAIVAETNHILPVDLIGSRDNSSCDGKINEILGTFSLKQAKIIIEKKLISRALEASKGNKSMAARMLEISYPSLLAKIKEYL</sequence>
<dbReference type="SMART" id="SM00382">
    <property type="entry name" value="AAA"/>
    <property type="match status" value="1"/>
</dbReference>
<name>M1NH21_DESSD</name>
<evidence type="ECO:0000256" key="1">
    <source>
        <dbReference type="ARBA" id="ARBA00022741"/>
    </source>
</evidence>
<dbReference type="InterPro" id="IPR003593">
    <property type="entry name" value="AAA+_ATPase"/>
</dbReference>
<feature type="domain" description="Response regulatory" evidence="7">
    <location>
        <begin position="8"/>
        <end position="122"/>
    </location>
</feature>
<dbReference type="InterPro" id="IPR011006">
    <property type="entry name" value="CheY-like_superfamily"/>
</dbReference>
<gene>
    <name evidence="8" type="ordered locus">UWK_02374</name>
</gene>
<dbReference type="Gene3D" id="3.40.50.2300">
    <property type="match status" value="1"/>
</dbReference>
<evidence type="ECO:0000313" key="8">
    <source>
        <dbReference type="EMBL" id="AGF78914.1"/>
    </source>
</evidence>
<dbReference type="GO" id="GO:0006355">
    <property type="term" value="P:regulation of DNA-templated transcription"/>
    <property type="evidence" value="ECO:0007669"/>
    <property type="project" value="InterPro"/>
</dbReference>
<keyword evidence="4" id="KW-0804">Transcription</keyword>
<dbReference type="Pfam" id="PF00158">
    <property type="entry name" value="Sigma54_activat"/>
    <property type="match status" value="1"/>
</dbReference>
<evidence type="ECO:0000313" key="9">
    <source>
        <dbReference type="Proteomes" id="UP000011721"/>
    </source>
</evidence>
<dbReference type="Gene3D" id="3.40.50.300">
    <property type="entry name" value="P-loop containing nucleotide triphosphate hydrolases"/>
    <property type="match status" value="1"/>
</dbReference>
<dbReference type="PRINTS" id="PR01590">
    <property type="entry name" value="HTHFIS"/>
</dbReference>
<organism evidence="8 9">
    <name type="scientific">Desulfocapsa sulfexigens (strain DSM 10523 / SB164P1)</name>
    <dbReference type="NCBI Taxonomy" id="1167006"/>
    <lineage>
        <taxon>Bacteria</taxon>
        <taxon>Pseudomonadati</taxon>
        <taxon>Thermodesulfobacteriota</taxon>
        <taxon>Desulfobulbia</taxon>
        <taxon>Desulfobulbales</taxon>
        <taxon>Desulfocapsaceae</taxon>
        <taxon>Desulfocapsa</taxon>
    </lineage>
</organism>
<evidence type="ECO:0000256" key="2">
    <source>
        <dbReference type="ARBA" id="ARBA00022840"/>
    </source>
</evidence>
<dbReference type="eggNOG" id="COG2204">
    <property type="taxonomic scope" value="Bacteria"/>
</dbReference>
<dbReference type="InterPro" id="IPR025662">
    <property type="entry name" value="Sigma_54_int_dom_ATP-bd_1"/>
</dbReference>
<dbReference type="PROSITE" id="PS00675">
    <property type="entry name" value="SIGMA54_INTERACT_1"/>
    <property type="match status" value="1"/>
</dbReference>
<dbReference type="KEGG" id="dsf:UWK_02374"/>
<dbReference type="GO" id="GO:0000160">
    <property type="term" value="P:phosphorelay signal transduction system"/>
    <property type="evidence" value="ECO:0007669"/>
    <property type="project" value="InterPro"/>
</dbReference>